<proteinExistence type="inferred from homology"/>
<organism evidence="3 4">
    <name type="scientific">Streptomyces bangladeshensis</name>
    <dbReference type="NCBI Taxonomy" id="295352"/>
    <lineage>
        <taxon>Bacteria</taxon>
        <taxon>Bacillati</taxon>
        <taxon>Actinomycetota</taxon>
        <taxon>Actinomycetes</taxon>
        <taxon>Kitasatosporales</taxon>
        <taxon>Streptomycetaceae</taxon>
        <taxon>Streptomyces</taxon>
    </lineage>
</organism>
<dbReference type="Gene3D" id="3.90.1200.10">
    <property type="match status" value="1"/>
</dbReference>
<dbReference type="InterPro" id="IPR050249">
    <property type="entry name" value="Pseudomonas-type_ThrB"/>
</dbReference>
<comment type="caution">
    <text evidence="3">The sequence shown here is derived from an EMBL/GenBank/DDBJ whole genome shotgun (WGS) entry which is preliminary data.</text>
</comment>
<feature type="domain" description="Aminoglycoside phosphotransferase" evidence="2">
    <location>
        <begin position="43"/>
        <end position="280"/>
    </location>
</feature>
<dbReference type="EMBL" id="BAAAOQ010000005">
    <property type="protein sequence ID" value="GAA2194224.1"/>
    <property type="molecule type" value="Genomic_DNA"/>
</dbReference>
<comment type="similarity">
    <text evidence="1">Belongs to the pseudomonas-type ThrB family.</text>
</comment>
<sequence length="345" mass="38605">MTILPFEKLTRATQRKKLRSLAFDCLEYHGVIAGDIRLLQFEDNAVYLVEAGDARYVLRMSVRDGRSPQEQCSELEWMESLIAEKAIIAPKPVYARPDRKVSVHARPGWPEAVTTAMFEWIPGKVSPGSLNGRMAEELGRVTAKLHEHAMNYRLPADFSRPEWGHAEIFDHGAAALSPLARERLSAEEQALLAQVREAVRDRLPERTAAEWGLIHADLHRGNLVVTPEGDVAVIDFDDCGLGYYMLDVATVLSSFLRSCKAADYPEFAASYSRGYRSVRDFPPSVGLLNEFLVMRDTIILNFILGSANQAVMEWGPARAKGILGLMRDYLNTGRYPGYLNLAHIS</sequence>
<evidence type="ECO:0000313" key="3">
    <source>
        <dbReference type="EMBL" id="GAA2194224.1"/>
    </source>
</evidence>
<dbReference type="Proteomes" id="UP001501391">
    <property type="component" value="Unassembled WGS sequence"/>
</dbReference>
<evidence type="ECO:0000313" key="4">
    <source>
        <dbReference type="Proteomes" id="UP001501391"/>
    </source>
</evidence>
<accession>A0ABP5N6G8</accession>
<evidence type="ECO:0000259" key="2">
    <source>
        <dbReference type="Pfam" id="PF01636"/>
    </source>
</evidence>
<dbReference type="RefSeq" id="WP_161133211.1">
    <property type="nucleotide sequence ID" value="NZ_BAAAOQ010000005.1"/>
</dbReference>
<gene>
    <name evidence="3" type="ORF">GCM10009787_19310</name>
</gene>
<keyword evidence="4" id="KW-1185">Reference proteome</keyword>
<dbReference type="InterPro" id="IPR011009">
    <property type="entry name" value="Kinase-like_dom_sf"/>
</dbReference>
<dbReference type="SUPFAM" id="SSF56112">
    <property type="entry name" value="Protein kinase-like (PK-like)"/>
    <property type="match status" value="1"/>
</dbReference>
<evidence type="ECO:0000256" key="1">
    <source>
        <dbReference type="ARBA" id="ARBA00038240"/>
    </source>
</evidence>
<dbReference type="PANTHER" id="PTHR21064">
    <property type="entry name" value="AMINOGLYCOSIDE PHOSPHOTRANSFERASE DOMAIN-CONTAINING PROTEIN-RELATED"/>
    <property type="match status" value="1"/>
</dbReference>
<dbReference type="InterPro" id="IPR002575">
    <property type="entry name" value="Aminoglycoside_PTrfase"/>
</dbReference>
<protein>
    <submittedName>
        <fullName evidence="3">Phosphotransferase</fullName>
    </submittedName>
</protein>
<name>A0ABP5N6G8_9ACTN</name>
<dbReference type="Pfam" id="PF01636">
    <property type="entry name" value="APH"/>
    <property type="match status" value="1"/>
</dbReference>
<reference evidence="4" key="1">
    <citation type="journal article" date="2019" name="Int. J. Syst. Evol. Microbiol.">
        <title>The Global Catalogue of Microorganisms (GCM) 10K type strain sequencing project: providing services to taxonomists for standard genome sequencing and annotation.</title>
        <authorList>
            <consortium name="The Broad Institute Genomics Platform"/>
            <consortium name="The Broad Institute Genome Sequencing Center for Infectious Disease"/>
            <person name="Wu L."/>
            <person name="Ma J."/>
        </authorList>
    </citation>
    <scope>NUCLEOTIDE SEQUENCE [LARGE SCALE GENOMIC DNA]</scope>
    <source>
        <strain evidence="4">JCM 14924</strain>
    </source>
</reference>
<dbReference type="PANTHER" id="PTHR21064:SF6">
    <property type="entry name" value="AMINOGLYCOSIDE PHOSPHOTRANSFERASE DOMAIN-CONTAINING PROTEIN"/>
    <property type="match status" value="1"/>
</dbReference>